<evidence type="ECO:0000313" key="3">
    <source>
        <dbReference type="EMBL" id="GAA0220732.1"/>
    </source>
</evidence>
<protein>
    <submittedName>
        <fullName evidence="3">FecR domain-containing protein</fullName>
    </submittedName>
</protein>
<dbReference type="InterPro" id="IPR018392">
    <property type="entry name" value="LysM"/>
</dbReference>
<dbReference type="EMBL" id="BAAAFN010000006">
    <property type="protein sequence ID" value="GAA0220732.1"/>
    <property type="molecule type" value="Genomic_DNA"/>
</dbReference>
<dbReference type="Pfam" id="PF04773">
    <property type="entry name" value="FecR"/>
    <property type="match status" value="1"/>
</dbReference>
<organism evidence="3 4">
    <name type="scientific">Castellaniella daejeonensis</name>
    <dbReference type="NCBI Taxonomy" id="659013"/>
    <lineage>
        <taxon>Bacteria</taxon>
        <taxon>Pseudomonadati</taxon>
        <taxon>Pseudomonadota</taxon>
        <taxon>Betaproteobacteria</taxon>
        <taxon>Burkholderiales</taxon>
        <taxon>Alcaligenaceae</taxon>
        <taxon>Castellaniella</taxon>
    </lineage>
</organism>
<dbReference type="Gene3D" id="3.10.350.10">
    <property type="entry name" value="LysM domain"/>
    <property type="match status" value="1"/>
</dbReference>
<gene>
    <name evidence="3" type="ORF">GCM10009125_07230</name>
</gene>
<feature type="signal peptide" evidence="1">
    <location>
        <begin position="1"/>
        <end position="33"/>
    </location>
</feature>
<feature type="domain" description="LysM" evidence="2">
    <location>
        <begin position="43"/>
        <end position="90"/>
    </location>
</feature>
<keyword evidence="1" id="KW-0732">Signal</keyword>
<evidence type="ECO:0000259" key="2">
    <source>
        <dbReference type="PROSITE" id="PS51782"/>
    </source>
</evidence>
<dbReference type="Pfam" id="PF01476">
    <property type="entry name" value="LysM"/>
    <property type="match status" value="1"/>
</dbReference>
<keyword evidence="4" id="KW-1185">Reference proteome</keyword>
<proteinExistence type="predicted"/>
<sequence length="369" mass="39564">MTLPRFFSNTPDARTLALVLLASCLSLPATTVARPLGAQGNDFLYQVEPHDTLEQLSRRYTLRAEHWPELQRLNQVEDPYRLPIGKVLRIPLSLIPEQPATATIVHVAGQVAADGRPVRPGDILRANQSLRSDAGSTATLQLEDRSLLTLPPGTTLRLRRLKSFQGTGLTDTQVDIDRGSLESTVSPDDTGVGRFEIRTPATVTGVRGTRLRVHVDAQGSRHEVLHGNAAIESPSQGEQRLAPDRGAAYDARGTLLGSHPLLPAPHHPNLDPGSGRLEFEPVPGASTYAVRVALDADGTRLESSRRVNGPGVFLQARGSGPRYIFVRGIDALGIEGHDAVLAVDTLRIGLRASDGTPVLGIDGTPVALD</sequence>
<dbReference type="SUPFAM" id="SSF54106">
    <property type="entry name" value="LysM domain"/>
    <property type="match status" value="1"/>
</dbReference>
<reference evidence="4" key="1">
    <citation type="journal article" date="2019" name="Int. J. Syst. Evol. Microbiol.">
        <title>The Global Catalogue of Microorganisms (GCM) 10K type strain sequencing project: providing services to taxonomists for standard genome sequencing and annotation.</title>
        <authorList>
            <consortium name="The Broad Institute Genomics Platform"/>
            <consortium name="The Broad Institute Genome Sequencing Center for Infectious Disease"/>
            <person name="Wu L."/>
            <person name="Ma J."/>
        </authorList>
    </citation>
    <scope>NUCLEOTIDE SEQUENCE [LARGE SCALE GENOMIC DNA]</scope>
    <source>
        <strain evidence="4">JCM 16240</strain>
    </source>
</reference>
<evidence type="ECO:0000256" key="1">
    <source>
        <dbReference type="SAM" id="SignalP"/>
    </source>
</evidence>
<dbReference type="InterPro" id="IPR006860">
    <property type="entry name" value="FecR"/>
</dbReference>
<dbReference type="Proteomes" id="UP001501176">
    <property type="component" value="Unassembled WGS sequence"/>
</dbReference>
<dbReference type="RefSeq" id="WP_325126891.1">
    <property type="nucleotide sequence ID" value="NZ_BAAAFN010000006.1"/>
</dbReference>
<evidence type="ECO:0000313" key="4">
    <source>
        <dbReference type="Proteomes" id="UP001501176"/>
    </source>
</evidence>
<accession>A0ABP3D4I3</accession>
<dbReference type="InterPro" id="IPR036779">
    <property type="entry name" value="LysM_dom_sf"/>
</dbReference>
<dbReference type="CDD" id="cd00118">
    <property type="entry name" value="LysM"/>
    <property type="match status" value="1"/>
</dbReference>
<dbReference type="Gene3D" id="2.60.120.1440">
    <property type="match status" value="1"/>
</dbReference>
<name>A0ABP3D4I3_9BURK</name>
<comment type="caution">
    <text evidence="3">The sequence shown here is derived from an EMBL/GenBank/DDBJ whole genome shotgun (WGS) entry which is preliminary data.</text>
</comment>
<dbReference type="PROSITE" id="PS51782">
    <property type="entry name" value="LYSM"/>
    <property type="match status" value="1"/>
</dbReference>
<dbReference type="PANTHER" id="PTHR38731">
    <property type="entry name" value="LIPL45-RELATED LIPOPROTEIN-RELATED"/>
    <property type="match status" value="1"/>
</dbReference>
<feature type="chain" id="PRO_5047438252" evidence="1">
    <location>
        <begin position="34"/>
        <end position="369"/>
    </location>
</feature>